<evidence type="ECO:0000313" key="5">
    <source>
        <dbReference type="EMBL" id="MFD1846461.1"/>
    </source>
</evidence>
<organism evidence="5 6">
    <name type="scientific">Arthrobacter flavus</name>
    <dbReference type="NCBI Taxonomy" id="95172"/>
    <lineage>
        <taxon>Bacteria</taxon>
        <taxon>Bacillati</taxon>
        <taxon>Actinomycetota</taxon>
        <taxon>Actinomycetes</taxon>
        <taxon>Micrococcales</taxon>
        <taxon>Micrococcaceae</taxon>
        <taxon>Arthrobacter</taxon>
    </lineage>
</organism>
<dbReference type="PANTHER" id="PTHR46889">
    <property type="entry name" value="TRANSPOSASE INSF FOR INSERTION SEQUENCE IS3B-RELATED"/>
    <property type="match status" value="1"/>
</dbReference>
<accession>A0ABW4Q6X4</accession>
<dbReference type="Gene3D" id="3.30.420.10">
    <property type="entry name" value="Ribonuclease H-like superfamily/Ribonuclease H"/>
    <property type="match status" value="1"/>
</dbReference>
<dbReference type="Pfam" id="PF00665">
    <property type="entry name" value="rve"/>
    <property type="match status" value="1"/>
</dbReference>
<comment type="function">
    <text evidence="2">Involved in the transposition of the insertion sequence IS3.</text>
</comment>
<proteinExistence type="inferred from homology"/>
<dbReference type="Pfam" id="PF13333">
    <property type="entry name" value="rve_2"/>
    <property type="match status" value="1"/>
</dbReference>
<dbReference type="InterPro" id="IPR001584">
    <property type="entry name" value="Integrase_cat-core"/>
</dbReference>
<dbReference type="PANTHER" id="PTHR46889:SF6">
    <property type="entry name" value="TRANSPOSASE INSF FOR INSERTION SEQUENCE IS3B"/>
    <property type="match status" value="1"/>
</dbReference>
<sequence>MFTVIHVQSATEDVTWMCDQLNVPRASYYRSLETQPTATTVRHEQLTKAVQVVFKASEQIAGHRMVQQKLTAAGTEVSVGTVAAIMAENGWQAKRMRAFKRTTISDDSAPIFEDLLKRDFTAQAPGTKLVGDITYLRTDQGWLYLATVIDLYTRMVIGWSMTPHMKTTLIIDAMTMARDHGHLQTGAIFHSDHGSQYTSKAFGSWCRGNQIRQSMGMTGQCWDNAVAESFFSTLKNEFYHHYSFQTHKAARTAVMRYIEVFYNRWRPHTINAGLPPATALANYRQNQLQQKTAA</sequence>
<dbReference type="InterPro" id="IPR036397">
    <property type="entry name" value="RNaseH_sf"/>
</dbReference>
<dbReference type="InterPro" id="IPR012337">
    <property type="entry name" value="RNaseH-like_sf"/>
</dbReference>
<evidence type="ECO:0000313" key="6">
    <source>
        <dbReference type="Proteomes" id="UP001597307"/>
    </source>
</evidence>
<dbReference type="InterPro" id="IPR025948">
    <property type="entry name" value="HTH-like_dom"/>
</dbReference>
<evidence type="ECO:0000256" key="2">
    <source>
        <dbReference type="ARBA" id="ARBA00037276"/>
    </source>
</evidence>
<dbReference type="EMBL" id="JBHUGA010000014">
    <property type="protein sequence ID" value="MFD1846461.1"/>
    <property type="molecule type" value="Genomic_DNA"/>
</dbReference>
<feature type="domain" description="Integrase catalytic" evidence="4">
    <location>
        <begin position="121"/>
        <end position="283"/>
    </location>
</feature>
<dbReference type="NCBIfam" id="NF033516">
    <property type="entry name" value="transpos_IS3"/>
    <property type="match status" value="1"/>
</dbReference>
<dbReference type="SUPFAM" id="SSF53098">
    <property type="entry name" value="Ribonuclease H-like"/>
    <property type="match status" value="1"/>
</dbReference>
<dbReference type="InterPro" id="IPR048020">
    <property type="entry name" value="Transpos_IS3"/>
</dbReference>
<evidence type="ECO:0000256" key="3">
    <source>
        <dbReference type="ARBA" id="ARBA00043964"/>
    </source>
</evidence>
<evidence type="ECO:0000256" key="1">
    <source>
        <dbReference type="ARBA" id="ARBA00023125"/>
    </source>
</evidence>
<dbReference type="Pfam" id="PF13276">
    <property type="entry name" value="HTH_21"/>
    <property type="match status" value="1"/>
</dbReference>
<dbReference type="PROSITE" id="PS50994">
    <property type="entry name" value="INTEGRASE"/>
    <property type="match status" value="1"/>
</dbReference>
<comment type="similarity">
    <text evidence="3">Belongs to the transposase IS3/IS150/IS904 family.</text>
</comment>
<dbReference type="RefSeq" id="WP_343880623.1">
    <property type="nucleotide sequence ID" value="NZ_BAAAIJ010000049.1"/>
</dbReference>
<comment type="caution">
    <text evidence="5">The sequence shown here is derived from an EMBL/GenBank/DDBJ whole genome shotgun (WGS) entry which is preliminary data.</text>
</comment>
<reference evidence="6" key="1">
    <citation type="journal article" date="2019" name="Int. J. Syst. Evol. Microbiol.">
        <title>The Global Catalogue of Microorganisms (GCM) 10K type strain sequencing project: providing services to taxonomists for standard genome sequencing and annotation.</title>
        <authorList>
            <consortium name="The Broad Institute Genomics Platform"/>
            <consortium name="The Broad Institute Genome Sequencing Center for Infectious Disease"/>
            <person name="Wu L."/>
            <person name="Ma J."/>
        </authorList>
    </citation>
    <scope>NUCLEOTIDE SEQUENCE [LARGE SCALE GENOMIC DNA]</scope>
    <source>
        <strain evidence="6">JCM 11496</strain>
    </source>
</reference>
<keyword evidence="1" id="KW-0238">DNA-binding</keyword>
<protein>
    <submittedName>
        <fullName evidence="5">IS3 family transposase</fullName>
    </submittedName>
</protein>
<gene>
    <name evidence="5" type="ORF">ACFSFX_07610</name>
</gene>
<dbReference type="InterPro" id="IPR050900">
    <property type="entry name" value="Transposase_IS3/IS150/IS904"/>
</dbReference>
<name>A0ABW4Q6X4_9MICC</name>
<dbReference type="Proteomes" id="UP001597307">
    <property type="component" value="Unassembled WGS sequence"/>
</dbReference>
<evidence type="ECO:0000259" key="4">
    <source>
        <dbReference type="PROSITE" id="PS50994"/>
    </source>
</evidence>
<keyword evidence="6" id="KW-1185">Reference proteome</keyword>